<organism evidence="1">
    <name type="scientific">Anguilla anguilla</name>
    <name type="common">European freshwater eel</name>
    <name type="synonym">Muraena anguilla</name>
    <dbReference type="NCBI Taxonomy" id="7936"/>
    <lineage>
        <taxon>Eukaryota</taxon>
        <taxon>Metazoa</taxon>
        <taxon>Chordata</taxon>
        <taxon>Craniata</taxon>
        <taxon>Vertebrata</taxon>
        <taxon>Euteleostomi</taxon>
        <taxon>Actinopterygii</taxon>
        <taxon>Neopterygii</taxon>
        <taxon>Teleostei</taxon>
        <taxon>Anguilliformes</taxon>
        <taxon>Anguillidae</taxon>
        <taxon>Anguilla</taxon>
    </lineage>
</organism>
<dbReference type="AlphaFoldDB" id="A0A0E9X941"/>
<evidence type="ECO:0000313" key="1">
    <source>
        <dbReference type="EMBL" id="JAH99237.1"/>
    </source>
</evidence>
<dbReference type="EMBL" id="GBXM01009340">
    <property type="protein sequence ID" value="JAH99237.1"/>
    <property type="molecule type" value="Transcribed_RNA"/>
</dbReference>
<accession>A0A0E9X941</accession>
<proteinExistence type="predicted"/>
<protein>
    <submittedName>
        <fullName evidence="1">Uncharacterized protein</fullName>
    </submittedName>
</protein>
<name>A0A0E9X941_ANGAN</name>
<reference evidence="1" key="1">
    <citation type="submission" date="2014-11" db="EMBL/GenBank/DDBJ databases">
        <authorList>
            <person name="Amaro Gonzalez C."/>
        </authorList>
    </citation>
    <scope>NUCLEOTIDE SEQUENCE</scope>
</reference>
<reference evidence="1" key="2">
    <citation type="journal article" date="2015" name="Fish Shellfish Immunol.">
        <title>Early steps in the European eel (Anguilla anguilla)-Vibrio vulnificus interaction in the gills: Role of the RtxA13 toxin.</title>
        <authorList>
            <person name="Callol A."/>
            <person name="Pajuelo D."/>
            <person name="Ebbesson L."/>
            <person name="Teles M."/>
            <person name="MacKenzie S."/>
            <person name="Amaro C."/>
        </authorList>
    </citation>
    <scope>NUCLEOTIDE SEQUENCE</scope>
</reference>
<sequence>MCSESVQPWGQRSVRAKCRRYIKTLVGRHL</sequence>